<evidence type="ECO:0000313" key="2">
    <source>
        <dbReference type="Proteomes" id="UP000292209"/>
    </source>
</evidence>
<dbReference type="InterPro" id="IPR016181">
    <property type="entry name" value="Acyl_CoA_acyltransferase"/>
</dbReference>
<reference evidence="1 2" key="1">
    <citation type="submission" date="2019-02" db="EMBL/GenBank/DDBJ databases">
        <title>Genomic Encyclopedia of Archaeal and Bacterial Type Strains, Phase II (KMG-II): from individual species to whole genera.</title>
        <authorList>
            <person name="Goeker M."/>
        </authorList>
    </citation>
    <scope>NUCLEOTIDE SEQUENCE [LARGE SCALE GENOMIC DNA]</scope>
    <source>
        <strain evidence="1 2">DSM 21411</strain>
    </source>
</reference>
<dbReference type="Proteomes" id="UP000292209">
    <property type="component" value="Unassembled WGS sequence"/>
</dbReference>
<accession>A0A4Q7P6M4</accession>
<name>A0A4Q7P6M4_9BACT</name>
<organism evidence="1 2">
    <name type="scientific">Cecembia calidifontis</name>
    <dbReference type="NCBI Taxonomy" id="1187080"/>
    <lineage>
        <taxon>Bacteria</taxon>
        <taxon>Pseudomonadati</taxon>
        <taxon>Bacteroidota</taxon>
        <taxon>Cytophagia</taxon>
        <taxon>Cytophagales</taxon>
        <taxon>Cyclobacteriaceae</taxon>
        <taxon>Cecembia</taxon>
    </lineage>
</organism>
<dbReference type="SUPFAM" id="SSF55729">
    <property type="entry name" value="Acyl-CoA N-acyltransferases (Nat)"/>
    <property type="match status" value="1"/>
</dbReference>
<dbReference type="AlphaFoldDB" id="A0A4Q7P6M4"/>
<dbReference type="PANTHER" id="PTHR41368">
    <property type="entry name" value="PROTEIN YGHO"/>
    <property type="match status" value="1"/>
</dbReference>
<sequence length="390" mass="45960">MKIQKVLNPGDEKDFIRTHVQINRPFPNWIRPLDKDVLEVFDPKKNKQLKPGTFARWIMRDEKGQLLGRIAAFVNPKYKNKGDKFPVGGIGFFDCIDDQNAANLLFDTAKDWLMDKGVQAMDGPINYGDRDKWWGLLIEGFDPPIYNMNFNPPYYQQLFENYGFQVFYNQICWSMRVAEDAHQLSPKFYESHKKFAGNPDFKVVHFKKKELQKFAGDLATVYNKAWAKHEGNKEITMNHAVKLIKSMLPVLDEKLIWFVYHKEEPVVMWINLPDINQIIKHLDGNLNWWGKLKFLFWKTFGKNESFVGLVFGIVPEFQGSGLDYYMIVEAEKEIKATRSYKKLELYWQGDFNPKMLNISKNLGAKQSRKMITYRYNFDRNIPFERHPILN</sequence>
<evidence type="ECO:0000313" key="1">
    <source>
        <dbReference type="EMBL" id="RZS95644.1"/>
    </source>
</evidence>
<dbReference type="RefSeq" id="WP_130274708.1">
    <property type="nucleotide sequence ID" value="NZ_SGXG01000001.1"/>
</dbReference>
<dbReference type="EMBL" id="SGXG01000001">
    <property type="protein sequence ID" value="RZS95644.1"/>
    <property type="molecule type" value="Genomic_DNA"/>
</dbReference>
<keyword evidence="2" id="KW-1185">Reference proteome</keyword>
<evidence type="ECO:0008006" key="3">
    <source>
        <dbReference type="Google" id="ProtNLM"/>
    </source>
</evidence>
<gene>
    <name evidence="1" type="ORF">BC751_1180</name>
</gene>
<comment type="caution">
    <text evidence="1">The sequence shown here is derived from an EMBL/GenBank/DDBJ whole genome shotgun (WGS) entry which is preliminary data.</text>
</comment>
<dbReference type="PANTHER" id="PTHR41368:SF1">
    <property type="entry name" value="PROTEIN YGHO"/>
    <property type="match status" value="1"/>
</dbReference>
<dbReference type="OrthoDB" id="9806005at2"/>
<dbReference type="InterPro" id="IPR039968">
    <property type="entry name" value="BcerS-like"/>
</dbReference>
<proteinExistence type="predicted"/>
<protein>
    <recommendedName>
        <fullName evidence="3">N-acetyltransferase domain-containing protein</fullName>
    </recommendedName>
</protein>